<organism evidence="9 10">
    <name type="scientific">Xanthomonas fragariae</name>
    <dbReference type="NCBI Taxonomy" id="48664"/>
    <lineage>
        <taxon>Bacteria</taxon>
        <taxon>Pseudomonadati</taxon>
        <taxon>Pseudomonadota</taxon>
        <taxon>Gammaproteobacteria</taxon>
        <taxon>Lysobacterales</taxon>
        <taxon>Lysobacteraceae</taxon>
        <taxon>Xanthomonas</taxon>
    </lineage>
</organism>
<feature type="active site" description="O-(5'-phospho-DNA)-serine intermediate" evidence="6 7">
    <location>
        <position position="25"/>
    </location>
</feature>
<dbReference type="PANTHER" id="PTHR30461">
    <property type="entry name" value="DNA-INVERTASE FROM LAMBDOID PROPHAGE"/>
    <property type="match status" value="1"/>
</dbReference>
<dbReference type="SMART" id="SM00857">
    <property type="entry name" value="Resolvase"/>
    <property type="match status" value="1"/>
</dbReference>
<dbReference type="KEGG" id="xfr:BER92_19530"/>
<dbReference type="GO" id="GO:0003677">
    <property type="term" value="F:DNA binding"/>
    <property type="evidence" value="ECO:0007669"/>
    <property type="project" value="UniProtKB-KW"/>
</dbReference>
<evidence type="ECO:0000256" key="1">
    <source>
        <dbReference type="ARBA" id="ARBA00009913"/>
    </source>
</evidence>
<dbReference type="OrthoDB" id="9797501at2"/>
<keyword evidence="3" id="KW-0230">DNA invertase</keyword>
<dbReference type="eggNOG" id="COG1961">
    <property type="taxonomic scope" value="Bacteria"/>
</dbReference>
<evidence type="ECO:0000256" key="6">
    <source>
        <dbReference type="PIRSR" id="PIRSR606118-50"/>
    </source>
</evidence>
<name>A0A1Y6HUT1_9XANT</name>
<dbReference type="Pfam" id="PF00239">
    <property type="entry name" value="Resolvase"/>
    <property type="match status" value="1"/>
</dbReference>
<evidence type="ECO:0000313" key="9">
    <source>
        <dbReference type="EMBL" id="SMR06070.1"/>
    </source>
</evidence>
<dbReference type="CDD" id="cd00569">
    <property type="entry name" value="HTH_Hin_like"/>
    <property type="match status" value="1"/>
</dbReference>
<dbReference type="InterPro" id="IPR050639">
    <property type="entry name" value="SSR_resolvase"/>
</dbReference>
<dbReference type="Gene3D" id="3.40.50.1390">
    <property type="entry name" value="Resolvase, N-terminal catalytic domain"/>
    <property type="match status" value="1"/>
</dbReference>
<evidence type="ECO:0000256" key="3">
    <source>
        <dbReference type="ARBA" id="ARBA00023100"/>
    </source>
</evidence>
<evidence type="ECO:0000256" key="5">
    <source>
        <dbReference type="ARBA" id="ARBA00023172"/>
    </source>
</evidence>
<evidence type="ECO:0000259" key="8">
    <source>
        <dbReference type="PROSITE" id="PS51736"/>
    </source>
</evidence>
<evidence type="ECO:0000256" key="4">
    <source>
        <dbReference type="ARBA" id="ARBA00023125"/>
    </source>
</evidence>
<sequence length="215" mass="23392">MRDKADPGTLDLATGRLLLGYARVSTGEQDLTNQRAELHAAGCTKLFSEKVTGTQRDRPELARLLDHLRPGDVVTVTRLDRLARSTRDLLDIAERIQEAGAGLRSLAEPWADTTTPAGRMVLTVFAGMAEFERSLIVDRTRSGREAAKKRGVRFGPAPTLSPAQIAHARRLIDQERQPIKEVAALLGVHRSTIYRALERGAGGALANAGPRETTP</sequence>
<dbReference type="GO" id="GO:0000150">
    <property type="term" value="F:DNA strand exchange activity"/>
    <property type="evidence" value="ECO:0007669"/>
    <property type="project" value="UniProtKB-KW"/>
</dbReference>
<dbReference type="Pfam" id="PF13384">
    <property type="entry name" value="HTH_23"/>
    <property type="match status" value="1"/>
</dbReference>
<dbReference type="CDD" id="cd03768">
    <property type="entry name" value="SR_ResInv"/>
    <property type="match status" value="1"/>
</dbReference>
<protein>
    <submittedName>
        <fullName evidence="9">DNA-invertase hin</fullName>
    </submittedName>
</protein>
<dbReference type="RefSeq" id="WP_002804298.1">
    <property type="nucleotide sequence ID" value="NZ_CP016832.1"/>
</dbReference>
<dbReference type="InterPro" id="IPR036162">
    <property type="entry name" value="Resolvase-like_N_sf"/>
</dbReference>
<keyword evidence="4" id="KW-0238">DNA-binding</keyword>
<keyword evidence="2" id="KW-0229">DNA integration</keyword>
<dbReference type="FunFam" id="3.40.50.1390:FF:000001">
    <property type="entry name" value="DNA recombinase"/>
    <property type="match status" value="1"/>
</dbReference>
<dbReference type="EMBL" id="LT853887">
    <property type="protein sequence ID" value="SMR06070.1"/>
    <property type="molecule type" value="Genomic_DNA"/>
</dbReference>
<dbReference type="InterPro" id="IPR006119">
    <property type="entry name" value="Resolv_N"/>
</dbReference>
<dbReference type="SUPFAM" id="SSF53041">
    <property type="entry name" value="Resolvase-like"/>
    <property type="match status" value="1"/>
</dbReference>
<dbReference type="PROSITE" id="PS00397">
    <property type="entry name" value="RECOMBINASES_1"/>
    <property type="match status" value="1"/>
</dbReference>
<evidence type="ECO:0000313" key="10">
    <source>
        <dbReference type="Proteomes" id="UP000195953"/>
    </source>
</evidence>
<reference evidence="9 10" key="1">
    <citation type="submission" date="2017-05" db="EMBL/GenBank/DDBJ databases">
        <authorList>
            <person name="Song R."/>
            <person name="Chenine A.L."/>
            <person name="Ruprecht R.M."/>
        </authorList>
    </citation>
    <scope>NUCLEOTIDE SEQUENCE [LARGE SCALE GENOMIC DNA]</scope>
    <source>
        <strain evidence="9">PD5205</strain>
        <plasmid evidence="10">ppd5205.21</plasmid>
    </source>
</reference>
<dbReference type="PROSITE" id="PS51736">
    <property type="entry name" value="RECOMBINASES_3"/>
    <property type="match status" value="1"/>
</dbReference>
<feature type="domain" description="Resolvase/invertase-type recombinase catalytic" evidence="8">
    <location>
        <begin position="17"/>
        <end position="151"/>
    </location>
</feature>
<accession>A0A1Y6HUT1</accession>
<dbReference type="GO" id="GO:0015074">
    <property type="term" value="P:DNA integration"/>
    <property type="evidence" value="ECO:0007669"/>
    <property type="project" value="UniProtKB-KW"/>
</dbReference>
<dbReference type="InterPro" id="IPR006118">
    <property type="entry name" value="Recombinase_CS"/>
</dbReference>
<dbReference type="InterPro" id="IPR009057">
    <property type="entry name" value="Homeodomain-like_sf"/>
</dbReference>
<comment type="similarity">
    <text evidence="1">Belongs to the site-specific recombinase resolvase family.</text>
</comment>
<proteinExistence type="inferred from homology"/>
<evidence type="ECO:0000256" key="7">
    <source>
        <dbReference type="PROSITE-ProRule" id="PRU10137"/>
    </source>
</evidence>
<gene>
    <name evidence="9" type="primary">hin_3</name>
    <name evidence="9" type="ORF">PD5205_04129</name>
</gene>
<dbReference type="SUPFAM" id="SSF46689">
    <property type="entry name" value="Homeodomain-like"/>
    <property type="match status" value="1"/>
</dbReference>
<dbReference type="AlphaFoldDB" id="A0A1Y6HUT1"/>
<dbReference type="Gene3D" id="1.10.10.60">
    <property type="entry name" value="Homeodomain-like"/>
    <property type="match status" value="1"/>
</dbReference>
<dbReference type="Proteomes" id="UP000195953">
    <property type="component" value="Plasmid pPD5205-21"/>
</dbReference>
<evidence type="ECO:0000256" key="2">
    <source>
        <dbReference type="ARBA" id="ARBA00022908"/>
    </source>
</evidence>
<dbReference type="PANTHER" id="PTHR30461:SF2">
    <property type="entry name" value="SERINE RECOMBINASE PINE-RELATED"/>
    <property type="match status" value="1"/>
</dbReference>
<keyword evidence="5" id="KW-0233">DNA recombination</keyword>
<geneLocation type="plasmid" evidence="10">
    <name>ppd5205.21</name>
</geneLocation>